<feature type="compositionally biased region" description="Polar residues" evidence="1">
    <location>
        <begin position="255"/>
        <end position="267"/>
    </location>
</feature>
<name>A0A0C3S1J0_PHLG1</name>
<organism evidence="2 3">
    <name type="scientific">Phlebiopsis gigantea (strain 11061_1 CR5-6)</name>
    <name type="common">White-rot fungus</name>
    <name type="synonym">Peniophora gigantea</name>
    <dbReference type="NCBI Taxonomy" id="745531"/>
    <lineage>
        <taxon>Eukaryota</taxon>
        <taxon>Fungi</taxon>
        <taxon>Dikarya</taxon>
        <taxon>Basidiomycota</taxon>
        <taxon>Agaricomycotina</taxon>
        <taxon>Agaricomycetes</taxon>
        <taxon>Polyporales</taxon>
        <taxon>Phanerochaetaceae</taxon>
        <taxon>Phlebiopsis</taxon>
    </lineage>
</organism>
<feature type="compositionally biased region" description="Basic and acidic residues" evidence="1">
    <location>
        <begin position="275"/>
        <end position="295"/>
    </location>
</feature>
<gene>
    <name evidence="2" type="ORF">PHLGIDRAFT_123443</name>
</gene>
<feature type="non-terminal residue" evidence="2">
    <location>
        <position position="442"/>
    </location>
</feature>
<dbReference type="HOGENOM" id="CLU_620508_0_0_1"/>
<feature type="compositionally biased region" description="Basic and acidic residues" evidence="1">
    <location>
        <begin position="413"/>
        <end position="425"/>
    </location>
</feature>
<evidence type="ECO:0000256" key="1">
    <source>
        <dbReference type="SAM" id="MobiDB-lite"/>
    </source>
</evidence>
<feature type="region of interest" description="Disordered" evidence="1">
    <location>
        <begin position="212"/>
        <end position="330"/>
    </location>
</feature>
<dbReference type="Proteomes" id="UP000053257">
    <property type="component" value="Unassembled WGS sequence"/>
</dbReference>
<accession>A0A0C3S1J0</accession>
<dbReference type="EMBL" id="KN840818">
    <property type="protein sequence ID" value="KIP01335.1"/>
    <property type="molecule type" value="Genomic_DNA"/>
</dbReference>
<reference evidence="2 3" key="1">
    <citation type="journal article" date="2014" name="PLoS Genet.">
        <title>Analysis of the Phlebiopsis gigantea genome, transcriptome and secretome provides insight into its pioneer colonization strategies of wood.</title>
        <authorList>
            <person name="Hori C."/>
            <person name="Ishida T."/>
            <person name="Igarashi K."/>
            <person name="Samejima M."/>
            <person name="Suzuki H."/>
            <person name="Master E."/>
            <person name="Ferreira P."/>
            <person name="Ruiz-Duenas F.J."/>
            <person name="Held B."/>
            <person name="Canessa P."/>
            <person name="Larrondo L.F."/>
            <person name="Schmoll M."/>
            <person name="Druzhinina I.S."/>
            <person name="Kubicek C.P."/>
            <person name="Gaskell J.A."/>
            <person name="Kersten P."/>
            <person name="St John F."/>
            <person name="Glasner J."/>
            <person name="Sabat G."/>
            <person name="Splinter BonDurant S."/>
            <person name="Syed K."/>
            <person name="Yadav J."/>
            <person name="Mgbeahuruike A.C."/>
            <person name="Kovalchuk A."/>
            <person name="Asiegbu F.O."/>
            <person name="Lackner G."/>
            <person name="Hoffmeister D."/>
            <person name="Rencoret J."/>
            <person name="Gutierrez A."/>
            <person name="Sun H."/>
            <person name="Lindquist E."/>
            <person name="Barry K."/>
            <person name="Riley R."/>
            <person name="Grigoriev I.V."/>
            <person name="Henrissat B."/>
            <person name="Kues U."/>
            <person name="Berka R.M."/>
            <person name="Martinez A.T."/>
            <person name="Covert S.F."/>
            <person name="Blanchette R.A."/>
            <person name="Cullen D."/>
        </authorList>
    </citation>
    <scope>NUCLEOTIDE SEQUENCE [LARGE SCALE GENOMIC DNA]</scope>
    <source>
        <strain evidence="2 3">11061_1 CR5-6</strain>
    </source>
</reference>
<evidence type="ECO:0000313" key="3">
    <source>
        <dbReference type="Proteomes" id="UP000053257"/>
    </source>
</evidence>
<keyword evidence="3" id="KW-1185">Reference proteome</keyword>
<proteinExistence type="predicted"/>
<evidence type="ECO:0000313" key="2">
    <source>
        <dbReference type="EMBL" id="KIP01335.1"/>
    </source>
</evidence>
<feature type="region of interest" description="Disordered" evidence="1">
    <location>
        <begin position="391"/>
        <end position="442"/>
    </location>
</feature>
<protein>
    <submittedName>
        <fullName evidence="2">Uncharacterized protein</fullName>
    </submittedName>
</protein>
<sequence length="442" mass="48401">MNSRELQLAEDTWALVVQLCCMLFRTDSSDFCDPAILLGEMFRVVYNIPAVSQAALRRYKSRDLPWDGPIRHVIWSTLDWALGATADVPDTDLIKEVWCQVNAWRSVAGLGPADESEAAGWDIKAFLELVADVCRSSADESHQTAMPTFFAIDVAPGDIDHLLFSEEEVMKRYAAEVQTNMDFAMEDFNAVSDASMALAIRQSYADGSGLGMSLPGPAPAQTDSDWPMGPLIVPRESHWPIRPEASGMTPGAEAPQTSSPATRSHAQQAVEDDSDLHSEQWANEEHQHSANRKQEAALIEEAQSRAEGSDNAGAVRELSGKKRSKKATAKEVHRNLVIEDHPTLLEGEDRCENCRKKSPATKNNCRVGPTGGACLACKRTKQACTVSNSSRGVHNQIKGGKKTDTLPEDCEDEPRGGRSTEKAEVGQHYNLRMKRAGSPAEE</sequence>
<dbReference type="AlphaFoldDB" id="A0A0C3S1J0"/>